<feature type="repeat" description="PPR" evidence="2">
    <location>
        <begin position="151"/>
        <end position="185"/>
    </location>
</feature>
<organism evidence="3">
    <name type="scientific">Nicotiana tabacum</name>
    <name type="common">Common tobacco</name>
    <dbReference type="NCBI Taxonomy" id="4097"/>
    <lineage>
        <taxon>Eukaryota</taxon>
        <taxon>Viridiplantae</taxon>
        <taxon>Streptophyta</taxon>
        <taxon>Embryophyta</taxon>
        <taxon>Tracheophyta</taxon>
        <taxon>Spermatophyta</taxon>
        <taxon>Magnoliopsida</taxon>
        <taxon>eudicotyledons</taxon>
        <taxon>Gunneridae</taxon>
        <taxon>Pentapetalae</taxon>
        <taxon>asterids</taxon>
        <taxon>lamiids</taxon>
        <taxon>Solanales</taxon>
        <taxon>Solanaceae</taxon>
        <taxon>Nicotianoideae</taxon>
        <taxon>Nicotianeae</taxon>
        <taxon>Nicotiana</taxon>
    </lineage>
</organism>
<keyword evidence="1" id="KW-0677">Repeat</keyword>
<dbReference type="Pfam" id="PF01535">
    <property type="entry name" value="PPR"/>
    <property type="match status" value="4"/>
</dbReference>
<dbReference type="RefSeq" id="XP_016500535.1">
    <property type="nucleotide sequence ID" value="XM_016645049.1"/>
</dbReference>
<proteinExistence type="predicted"/>
<dbReference type="OMA" id="FRCMKET"/>
<name>A0A1S4CH75_TOBAC</name>
<protein>
    <submittedName>
        <fullName evidence="3">Pentatricopeptide repeat-containing protein At1g09190-like</fullName>
    </submittedName>
</protein>
<dbReference type="InterPro" id="IPR046960">
    <property type="entry name" value="PPR_At4g14850-like_plant"/>
</dbReference>
<dbReference type="SMR" id="A0A1S4CH75"/>
<dbReference type="Pfam" id="PF12854">
    <property type="entry name" value="PPR_1"/>
    <property type="match status" value="1"/>
</dbReference>
<feature type="repeat" description="PPR" evidence="2">
    <location>
        <begin position="255"/>
        <end position="289"/>
    </location>
</feature>
<gene>
    <name evidence="3" type="primary">LOC107818970</name>
</gene>
<dbReference type="GO" id="GO:0003723">
    <property type="term" value="F:RNA binding"/>
    <property type="evidence" value="ECO:0007669"/>
    <property type="project" value="InterPro"/>
</dbReference>
<dbReference type="Gene3D" id="1.25.40.10">
    <property type="entry name" value="Tetratricopeptide repeat domain"/>
    <property type="match status" value="4"/>
</dbReference>
<dbReference type="PANTHER" id="PTHR47926">
    <property type="entry name" value="PENTATRICOPEPTIDE REPEAT-CONTAINING PROTEIN"/>
    <property type="match status" value="1"/>
</dbReference>
<dbReference type="FunFam" id="1.25.40.10:FF:000348">
    <property type="entry name" value="Pentatricopeptide repeat-containing protein chloroplastic"/>
    <property type="match status" value="1"/>
</dbReference>
<dbReference type="Pfam" id="PF13041">
    <property type="entry name" value="PPR_2"/>
    <property type="match status" value="2"/>
</dbReference>
<dbReference type="STRING" id="4097.A0A1S4CH75"/>
<dbReference type="OrthoDB" id="1248612at2759"/>
<dbReference type="InterPro" id="IPR002885">
    <property type="entry name" value="PPR_rpt"/>
</dbReference>
<accession>A0A1S4CH75</accession>
<dbReference type="Pfam" id="PF20431">
    <property type="entry name" value="E_motif"/>
    <property type="match status" value="1"/>
</dbReference>
<dbReference type="FunFam" id="1.25.40.10:FF:000184">
    <property type="entry name" value="Pentatricopeptide repeat-containing protein, chloroplastic"/>
    <property type="match status" value="1"/>
</dbReference>
<reference evidence="3" key="1">
    <citation type="submission" date="2025-08" db="UniProtKB">
        <authorList>
            <consortium name="RefSeq"/>
        </authorList>
    </citation>
    <scope>IDENTIFICATION</scope>
</reference>
<dbReference type="PROSITE" id="PS51375">
    <property type="entry name" value="PPR"/>
    <property type="match status" value="4"/>
</dbReference>
<dbReference type="KEGG" id="nta:107818970"/>
<feature type="repeat" description="PPR" evidence="2">
    <location>
        <begin position="391"/>
        <end position="425"/>
    </location>
</feature>
<evidence type="ECO:0000256" key="2">
    <source>
        <dbReference type="PROSITE-ProRule" id="PRU00708"/>
    </source>
</evidence>
<dbReference type="InterPro" id="IPR046848">
    <property type="entry name" value="E_motif"/>
</dbReference>
<feature type="repeat" description="PPR" evidence="2">
    <location>
        <begin position="360"/>
        <end position="390"/>
    </location>
</feature>
<evidence type="ECO:0000313" key="3">
    <source>
        <dbReference type="RefSeq" id="XP_016500535.1"/>
    </source>
</evidence>
<dbReference type="GO" id="GO:0009451">
    <property type="term" value="P:RNA modification"/>
    <property type="evidence" value="ECO:0000318"/>
    <property type="project" value="GO_Central"/>
</dbReference>
<dbReference type="PANTHER" id="PTHR47926:SF526">
    <property type="entry name" value="PENTACOTRIPEPTIDE-REPEAT REGION OF PRORP DOMAIN-CONTAINING PROTEIN"/>
    <property type="match status" value="1"/>
</dbReference>
<dbReference type="AlphaFoldDB" id="A0A1S4CH75"/>
<sequence length="623" mass="70617">MGLFAFNGHGFLSARFDDIQQRVAIYCRNLFPQQVREQRYSLDRIRFEVAFESQVESCWFKMSMEMDLGLRCAFEESVPAKKRGSRALQQRLFSLLQNCKSIKQLTQIHAPIITNGFTQKNFILVRLLSPFLTSYNLKYADQVFYHVQNPSTTLWNQIIRGYARSENPQKSVELFNLMEKSTATPDGYTYSYVLNACAKGSLFREGQQLHGKILKNRSLLNVFVQTNLVNLYATTGEDYGVDNARKVFDEMNEKNVVTWNSLLFGYFRNGDVDEALRIFDEMPDKNVVSWTTVIAGSTQNGRCQQALALFRLMQSRYVEFDQVTLVAVLSACAELGALDLGKWIHSSFVESSQFRSEPVLVSLYNALIHMYASCGEIEEAYMVFQGMPRRNSVSWTTIVTGFAKQGYAHEALTIFQQMESWGGNDVRPDEITFLAVLFACSHAGYVDEGHRYFKCMKETWGVEPRIEHYGCMVDMLSRAGLFDEAVALVEAMPMKPNEAVWGALLSGCKIHKNVRLASSVAQKLAVELEPDRAAGYFVLLSNLYATDKRWRDVVVTRQKMFGIGVKKPPGQSRIEAEGTINSFLASDLNHKHACSIYEMLGLLTGQAKLQGYQPSVSEEELIV</sequence>
<dbReference type="PaxDb" id="4097-A0A1S4CH75"/>
<dbReference type="NCBIfam" id="TIGR00756">
    <property type="entry name" value="PPR"/>
    <property type="match status" value="4"/>
</dbReference>
<dbReference type="InterPro" id="IPR011990">
    <property type="entry name" value="TPR-like_helical_dom_sf"/>
</dbReference>
<evidence type="ECO:0000256" key="1">
    <source>
        <dbReference type="ARBA" id="ARBA00022737"/>
    </source>
</evidence>